<dbReference type="InterPro" id="IPR006045">
    <property type="entry name" value="Cupin_1"/>
</dbReference>
<dbReference type="GO" id="GO:0030145">
    <property type="term" value="F:manganese ion binding"/>
    <property type="evidence" value="ECO:0007669"/>
    <property type="project" value="UniProtKB-UniRule"/>
</dbReference>
<evidence type="ECO:0000313" key="10">
    <source>
        <dbReference type="EMBL" id="CAA3021027.1"/>
    </source>
</evidence>
<evidence type="ECO:0000256" key="4">
    <source>
        <dbReference type="ARBA" id="ARBA00022525"/>
    </source>
</evidence>
<keyword evidence="6 7" id="KW-0464">Manganese</keyword>
<evidence type="ECO:0000256" key="5">
    <source>
        <dbReference type="ARBA" id="ARBA00022723"/>
    </source>
</evidence>
<gene>
    <name evidence="10" type="ORF">OLEA9_A057603</name>
</gene>
<name>A0A8S0US21_OLEEU</name>
<evidence type="ECO:0000256" key="6">
    <source>
        <dbReference type="ARBA" id="ARBA00023211"/>
    </source>
</evidence>
<dbReference type="OrthoDB" id="1921208at2759"/>
<comment type="caution">
    <text evidence="10">The sequence shown here is derived from an EMBL/GenBank/DDBJ whole genome shotgun (WGS) entry which is preliminary data.</text>
</comment>
<keyword evidence="11" id="KW-1185">Reference proteome</keyword>
<evidence type="ECO:0000256" key="2">
    <source>
        <dbReference type="ARBA" id="ARBA00007456"/>
    </source>
</evidence>
<feature type="binding site" evidence="7">
    <location>
        <position position="67"/>
    </location>
    <ligand>
        <name>Mn(2+)</name>
        <dbReference type="ChEBI" id="CHEBI:29035"/>
    </ligand>
</feature>
<dbReference type="InterPro" id="IPR011051">
    <property type="entry name" value="RmlC_Cupin_sf"/>
</dbReference>
<keyword evidence="3 8" id="KW-0052">Apoplast</keyword>
<keyword evidence="4 8" id="KW-0964">Secreted</keyword>
<organism evidence="10 11">
    <name type="scientific">Olea europaea subsp. europaea</name>
    <dbReference type="NCBI Taxonomy" id="158383"/>
    <lineage>
        <taxon>Eukaryota</taxon>
        <taxon>Viridiplantae</taxon>
        <taxon>Streptophyta</taxon>
        <taxon>Embryophyta</taxon>
        <taxon>Tracheophyta</taxon>
        <taxon>Spermatophyta</taxon>
        <taxon>Magnoliopsida</taxon>
        <taxon>eudicotyledons</taxon>
        <taxon>Gunneridae</taxon>
        <taxon>Pentapetalae</taxon>
        <taxon>asterids</taxon>
        <taxon>lamiids</taxon>
        <taxon>Lamiales</taxon>
        <taxon>Oleaceae</taxon>
        <taxon>Oleeae</taxon>
        <taxon>Olea</taxon>
    </lineage>
</organism>
<sequence length="123" mass="13094">MVILTFSRIALAFEPSALQDFCVADLTGSVFEGTLQVGFITSNPDNTQIIKVLQKSDVFACLVGLIHFQRNVGKVNVLAMAALSSQNSCVIPVANIVFGSKPAISSDILPKAFQAGKSIVDQH</sequence>
<dbReference type="Proteomes" id="UP000594638">
    <property type="component" value="Unassembled WGS sequence"/>
</dbReference>
<protein>
    <recommendedName>
        <fullName evidence="8">Germin-like protein</fullName>
    </recommendedName>
</protein>
<proteinExistence type="inferred from homology"/>
<dbReference type="PRINTS" id="PR00325">
    <property type="entry name" value="GERMIN"/>
</dbReference>
<dbReference type="PANTHER" id="PTHR31238">
    <property type="entry name" value="GERMIN-LIKE PROTEIN SUBFAMILY 3 MEMBER 3"/>
    <property type="match status" value="1"/>
</dbReference>
<reference evidence="10 11" key="1">
    <citation type="submission" date="2019-12" db="EMBL/GenBank/DDBJ databases">
        <authorList>
            <person name="Alioto T."/>
            <person name="Alioto T."/>
            <person name="Gomez Garrido J."/>
        </authorList>
    </citation>
    <scope>NUCLEOTIDE SEQUENCE [LARGE SCALE GENOMIC DNA]</scope>
</reference>
<comment type="similarity">
    <text evidence="2 8">Belongs to the germin family.</text>
</comment>
<dbReference type="SUPFAM" id="SSF51182">
    <property type="entry name" value="RmlC-like cupins"/>
    <property type="match status" value="1"/>
</dbReference>
<dbReference type="InterPro" id="IPR001929">
    <property type="entry name" value="Germin"/>
</dbReference>
<dbReference type="EMBL" id="CACTIH010009047">
    <property type="protein sequence ID" value="CAA3021027.1"/>
    <property type="molecule type" value="Genomic_DNA"/>
</dbReference>
<comment type="subcellular location">
    <subcellularLocation>
        <location evidence="1 8">Secreted</location>
        <location evidence="1 8">Extracellular space</location>
        <location evidence="1 8">Apoplast</location>
    </subcellularLocation>
</comment>
<feature type="domain" description="Cupin type-1" evidence="9">
    <location>
        <begin position="30"/>
        <end position="119"/>
    </location>
</feature>
<evidence type="ECO:0000256" key="3">
    <source>
        <dbReference type="ARBA" id="ARBA00022523"/>
    </source>
</evidence>
<dbReference type="GO" id="GO:0048046">
    <property type="term" value="C:apoplast"/>
    <property type="evidence" value="ECO:0007669"/>
    <property type="project" value="UniProtKB-SubCell"/>
</dbReference>
<dbReference type="InterPro" id="IPR014710">
    <property type="entry name" value="RmlC-like_jellyroll"/>
</dbReference>
<keyword evidence="5 7" id="KW-0479">Metal-binding</keyword>
<evidence type="ECO:0000259" key="9">
    <source>
        <dbReference type="Pfam" id="PF00190"/>
    </source>
</evidence>
<evidence type="ECO:0000256" key="8">
    <source>
        <dbReference type="RuleBase" id="RU366015"/>
    </source>
</evidence>
<dbReference type="Pfam" id="PF00190">
    <property type="entry name" value="Cupin_1"/>
    <property type="match status" value="1"/>
</dbReference>
<evidence type="ECO:0000256" key="1">
    <source>
        <dbReference type="ARBA" id="ARBA00004271"/>
    </source>
</evidence>
<evidence type="ECO:0000313" key="11">
    <source>
        <dbReference type="Proteomes" id="UP000594638"/>
    </source>
</evidence>
<evidence type="ECO:0000256" key="7">
    <source>
        <dbReference type="PIRSR" id="PIRSR601929-2"/>
    </source>
</evidence>
<dbReference type="Gene3D" id="2.60.120.10">
    <property type="entry name" value="Jelly Rolls"/>
    <property type="match status" value="1"/>
</dbReference>
<accession>A0A8S0US21</accession>
<dbReference type="AlphaFoldDB" id="A0A8S0US21"/>
<dbReference type="Gramene" id="OE9A057603T1">
    <property type="protein sequence ID" value="OE9A057603C1"/>
    <property type="gene ID" value="OE9A057603"/>
</dbReference>